<gene>
    <name evidence="1" type="ORF">E2R57_00045</name>
</gene>
<dbReference type="OrthoDB" id="3298563at2"/>
<evidence type="ECO:0000313" key="2">
    <source>
        <dbReference type="Proteomes" id="UP000294621"/>
    </source>
</evidence>
<dbReference type="AlphaFoldDB" id="A0A4R5Y8N1"/>
<reference evidence="1 2" key="1">
    <citation type="submission" date="2019-03" db="EMBL/GenBank/DDBJ databases">
        <title>Genome Sequencing and Assembly of Various Microbes Isolated from Partially Reclaimed Soil and Acid Mine Drainage (AMD) Site.</title>
        <authorList>
            <person name="Steinbock B."/>
            <person name="Bechtold R."/>
            <person name="Sevigny J.L."/>
            <person name="Thomas D."/>
            <person name="Cuthill L.R."/>
            <person name="Aveiro Johannsen E.J."/>
            <person name="Thomas K."/>
            <person name="Ghosh A."/>
        </authorList>
    </citation>
    <scope>NUCLEOTIDE SEQUENCE [LARGE SCALE GENOMIC DNA]</scope>
    <source>
        <strain evidence="1 2">S-A1</strain>
    </source>
</reference>
<dbReference type="GO" id="GO:0005975">
    <property type="term" value="P:carbohydrate metabolic process"/>
    <property type="evidence" value="ECO:0007669"/>
    <property type="project" value="UniProtKB-ARBA"/>
</dbReference>
<sequence>MAPALTITAPMYVNKANAGSVPISGTTEAGTVVSVTVRSGLSQSLTQQVTPTGTSWSTTMDLTTLGDGTLTYTAATTDSAGNSGTATAAGTTSKGTAAPAAAGITLTNGGSKQGTPERSDTLTIRFDDAMDPTKFCPNWNGAALSGTATISNGTTSTNDTINFTTNTCTSPVIGTILLGADYVGSQAAVFGANGNASTLTWDATAKTLTVKLGNYSNNSGSVSTVTSGSPSYAPAASLTDLAGNSVLTTAVNGATTF</sequence>
<dbReference type="InterPro" id="IPR013783">
    <property type="entry name" value="Ig-like_fold"/>
</dbReference>
<dbReference type="Proteomes" id="UP000294621">
    <property type="component" value="Unassembled WGS sequence"/>
</dbReference>
<dbReference type="Gene3D" id="2.60.40.10">
    <property type="entry name" value="Immunoglobulins"/>
    <property type="match status" value="1"/>
</dbReference>
<proteinExistence type="predicted"/>
<evidence type="ECO:0000313" key="1">
    <source>
        <dbReference type="EMBL" id="TDL41119.1"/>
    </source>
</evidence>
<dbReference type="EMBL" id="SMZQ01000001">
    <property type="protein sequence ID" value="TDL41119.1"/>
    <property type="molecule type" value="Genomic_DNA"/>
</dbReference>
<protein>
    <submittedName>
        <fullName evidence="1">Uncharacterized protein</fullName>
    </submittedName>
</protein>
<comment type="caution">
    <text evidence="1">The sequence shown here is derived from an EMBL/GenBank/DDBJ whole genome shotgun (WGS) entry which is preliminary data.</text>
</comment>
<organism evidence="1 2">
    <name type="scientific">Arthrobacter nitrophenolicus</name>
    <dbReference type="NCBI Taxonomy" id="683150"/>
    <lineage>
        <taxon>Bacteria</taxon>
        <taxon>Bacillati</taxon>
        <taxon>Actinomycetota</taxon>
        <taxon>Actinomycetes</taxon>
        <taxon>Micrococcales</taxon>
        <taxon>Micrococcaceae</taxon>
        <taxon>Arthrobacter</taxon>
    </lineage>
</organism>
<accession>A0A4R5Y8N1</accession>
<name>A0A4R5Y8N1_9MICC</name>